<proteinExistence type="predicted"/>
<keyword evidence="1" id="KW-1133">Transmembrane helix</keyword>
<evidence type="ECO:0000313" key="4">
    <source>
        <dbReference type="Proteomes" id="UP000319576"/>
    </source>
</evidence>
<dbReference type="Gene3D" id="3.40.50.410">
    <property type="entry name" value="von Willebrand factor, type A domain"/>
    <property type="match status" value="1"/>
</dbReference>
<organism evidence="3 4">
    <name type="scientific">Urbifossiella limnaea</name>
    <dbReference type="NCBI Taxonomy" id="2528023"/>
    <lineage>
        <taxon>Bacteria</taxon>
        <taxon>Pseudomonadati</taxon>
        <taxon>Planctomycetota</taxon>
        <taxon>Planctomycetia</taxon>
        <taxon>Gemmatales</taxon>
        <taxon>Gemmataceae</taxon>
        <taxon>Urbifossiella</taxon>
    </lineage>
</organism>
<dbReference type="InterPro" id="IPR028087">
    <property type="entry name" value="Tad_N"/>
</dbReference>
<feature type="domain" description="Putative Flp pilus-assembly TadG-like N-terminal" evidence="2">
    <location>
        <begin position="12"/>
        <end position="56"/>
    </location>
</feature>
<protein>
    <recommendedName>
        <fullName evidence="2">Putative Flp pilus-assembly TadG-like N-terminal domain-containing protein</fullName>
    </recommendedName>
</protein>
<dbReference type="AlphaFoldDB" id="A0A517XX32"/>
<gene>
    <name evidence="3" type="ORF">ETAA1_40420</name>
</gene>
<dbReference type="Pfam" id="PF13400">
    <property type="entry name" value="Tad"/>
    <property type="match status" value="1"/>
</dbReference>
<dbReference type="InterPro" id="IPR036465">
    <property type="entry name" value="vWFA_dom_sf"/>
</dbReference>
<evidence type="ECO:0000313" key="3">
    <source>
        <dbReference type="EMBL" id="QDU22067.1"/>
    </source>
</evidence>
<evidence type="ECO:0000256" key="1">
    <source>
        <dbReference type="SAM" id="Phobius"/>
    </source>
</evidence>
<keyword evidence="1" id="KW-0812">Transmembrane</keyword>
<name>A0A517XX32_9BACT</name>
<keyword evidence="1" id="KW-0472">Membrane</keyword>
<dbReference type="KEGG" id="uli:ETAA1_40420"/>
<sequence length="1005" mass="107188">MRATRRTTRRRGTVLPMIGICLIAIFSFVALAVDLGMLAVARTQCQNAADVAALVGCRTLDNKQPENPSYDNNRPAAVQAAKDAANGSPLMSTSLSKATTPAPVTSIRVGTYEYNTTTQTFEVSYPTTPPAGRSWTAVEVSVSLDQPTYFARLWGVNSMPGGARAVAVYRPRDVAFVLDMTGSMAFSSTFNYSGKHLNADPLAPAFGHYVSVQSSLIAAANETNASGEAISRNNYTMTTPGGPPIVRDYYFNPANAGDPSEETTLPADRSLLKPAFHAWSPAETAGNPSSYVSQTYDFSGYNAFSARDAANPTGPTPAPDNFKSMTDSGAITYVGDRWRRADGSINKTNTSWATGAATTRAAGTALELLGYTVSSGTVRTSGGTNIIAEARFRDPVWEAYGYDLDIVKYRADRGTGNPLLPKVAGGTYDATTTLVPTADRYQGYSMGPGYWGKTFFIWPPDPRAPVGNPGDAGYQAGDWRRRYFAKMGTVTAAVASGNTTVNYGAVGTFDPQTDANPYNGSGSGSYESINEVLFNTGSGMTLKAATGNQSIPITSGGSGNTTQTVDSYRIDYAQILRWIKSGPQALPPNLRAGRVLYYSSIPNDVDTATGTTQQKLDKRFWKEYIDYVLGYRYTSSTNLAGNADSWSSAARSMTTGDLTAWTGPTGTWASQRPYMRYNDSPNRPRMHFWFGPLSMMDFIGNAGGTSGGNWNPGTCREAQCWQLKAGMNSVLDDIRNNHPNDAVGMTMFSYSSAGAYKLPRVPTGQNFTALKNALFFPRTLLTQINAGDATAEMRPYTQSYTSVGIDVVPNSNGSTDPNTGLMVAYNLLSSSSSLPAEYGTIRGRRGASKIVIFETDGVPNSYSSGTLNTAGYNSYYSNLANGGSPGNGTEPSMSSAVNVVKQIVKPLATTASGDSGHSLSNAPARVYPIGFGDLFDTTLAPSATFRTTAHQFLSNVGVAGGTLPSGTTTLPSYLVITGTYQNRIDTLKSCMERIFQSGVSVALIE</sequence>
<reference evidence="3 4" key="1">
    <citation type="submission" date="2019-02" db="EMBL/GenBank/DDBJ databases">
        <title>Deep-cultivation of Planctomycetes and their phenomic and genomic characterization uncovers novel biology.</title>
        <authorList>
            <person name="Wiegand S."/>
            <person name="Jogler M."/>
            <person name="Boedeker C."/>
            <person name="Pinto D."/>
            <person name="Vollmers J."/>
            <person name="Rivas-Marin E."/>
            <person name="Kohn T."/>
            <person name="Peeters S.H."/>
            <person name="Heuer A."/>
            <person name="Rast P."/>
            <person name="Oberbeckmann S."/>
            <person name="Bunk B."/>
            <person name="Jeske O."/>
            <person name="Meyerdierks A."/>
            <person name="Storesund J.E."/>
            <person name="Kallscheuer N."/>
            <person name="Luecker S."/>
            <person name="Lage O.M."/>
            <person name="Pohl T."/>
            <person name="Merkel B.J."/>
            <person name="Hornburger P."/>
            <person name="Mueller R.-W."/>
            <person name="Bruemmer F."/>
            <person name="Labrenz M."/>
            <person name="Spormann A.M."/>
            <person name="Op den Camp H."/>
            <person name="Overmann J."/>
            <person name="Amann R."/>
            <person name="Jetten M.S.M."/>
            <person name="Mascher T."/>
            <person name="Medema M.H."/>
            <person name="Devos D.P."/>
            <person name="Kaster A.-K."/>
            <person name="Ovreas L."/>
            <person name="Rohde M."/>
            <person name="Galperin M.Y."/>
            <person name="Jogler C."/>
        </authorList>
    </citation>
    <scope>NUCLEOTIDE SEQUENCE [LARGE SCALE GENOMIC DNA]</scope>
    <source>
        <strain evidence="3 4">ETA_A1</strain>
    </source>
</reference>
<evidence type="ECO:0000259" key="2">
    <source>
        <dbReference type="Pfam" id="PF13400"/>
    </source>
</evidence>
<dbReference type="Proteomes" id="UP000319576">
    <property type="component" value="Chromosome"/>
</dbReference>
<accession>A0A517XX32</accession>
<keyword evidence="4" id="KW-1185">Reference proteome</keyword>
<dbReference type="EMBL" id="CP036273">
    <property type="protein sequence ID" value="QDU22067.1"/>
    <property type="molecule type" value="Genomic_DNA"/>
</dbReference>
<dbReference type="RefSeq" id="WP_202920274.1">
    <property type="nucleotide sequence ID" value="NZ_CP036273.1"/>
</dbReference>
<feature type="transmembrane region" description="Helical" evidence="1">
    <location>
        <begin position="12"/>
        <end position="33"/>
    </location>
</feature>